<proteinExistence type="predicted"/>
<dbReference type="Pfam" id="PF13474">
    <property type="entry name" value="SnoaL_3"/>
    <property type="match status" value="1"/>
</dbReference>
<dbReference type="EMBL" id="CP096255">
    <property type="protein sequence ID" value="UPT90156.1"/>
    <property type="molecule type" value="Genomic_DNA"/>
</dbReference>
<name>A0A8T5VL53_9BRAD</name>
<dbReference type="Proteomes" id="UP000551709">
    <property type="component" value="Chromosome"/>
</dbReference>
<dbReference type="InterPro" id="IPR032710">
    <property type="entry name" value="NTF2-like_dom_sf"/>
</dbReference>
<organism evidence="1 2">
    <name type="scientific">Bradyrhizobium barranii subsp. apii</name>
    <dbReference type="NCBI Taxonomy" id="2819348"/>
    <lineage>
        <taxon>Bacteria</taxon>
        <taxon>Pseudomonadati</taxon>
        <taxon>Pseudomonadota</taxon>
        <taxon>Alphaproteobacteria</taxon>
        <taxon>Hyphomicrobiales</taxon>
        <taxon>Nitrobacteraceae</taxon>
        <taxon>Bradyrhizobium</taxon>
        <taxon>Bradyrhizobium barranii</taxon>
    </lineage>
</organism>
<accession>A0A8T5VL53</accession>
<evidence type="ECO:0000313" key="2">
    <source>
        <dbReference type="Proteomes" id="UP000551709"/>
    </source>
</evidence>
<gene>
    <name evidence="1" type="ORF">HAP41_0000015090</name>
</gene>
<dbReference type="RefSeq" id="WP_166100438.1">
    <property type="nucleotide sequence ID" value="NZ_CP096255.1"/>
</dbReference>
<reference evidence="1" key="2">
    <citation type="submission" date="2022-04" db="EMBL/GenBank/DDBJ databases">
        <authorList>
            <person name="Bromfield E.S.P."/>
            <person name="Cloutier S."/>
        </authorList>
    </citation>
    <scope>NUCLEOTIDE SEQUENCE</scope>
    <source>
        <strain evidence="1">1S5</strain>
    </source>
</reference>
<reference evidence="1" key="1">
    <citation type="journal article" date="2017" name="Syst. Appl. Microbiol.">
        <title>Soybeans inoculated with root zone soils of Canadian native legumes harbour diverse and novel Bradyrhizobium spp. that possess agricultural potential.</title>
        <authorList>
            <person name="Bromfield E.S.P."/>
            <person name="Cloutier S."/>
            <person name="Tambong J.T."/>
            <person name="Tran Thi T.V."/>
        </authorList>
    </citation>
    <scope>NUCLEOTIDE SEQUENCE</scope>
    <source>
        <strain evidence="1">1S5</strain>
    </source>
</reference>
<dbReference type="InterPro" id="IPR037401">
    <property type="entry name" value="SnoaL-like"/>
</dbReference>
<dbReference type="Gene3D" id="3.10.450.50">
    <property type="match status" value="1"/>
</dbReference>
<protein>
    <submittedName>
        <fullName evidence="1">Nuclear transport factor 2 family protein</fullName>
    </submittedName>
</protein>
<dbReference type="AlphaFoldDB" id="A0A8T5VL53"/>
<dbReference type="SUPFAM" id="SSF54427">
    <property type="entry name" value="NTF2-like"/>
    <property type="match status" value="1"/>
</dbReference>
<sequence length="196" mass="21611">MIRRSKGVSKGHGSPDNQDSPHRMSRRSMMMMAAAAIPASGQLPCNATAGDAALASIIQRAGEKNAAFMRGDMDRWSQLVRIAPDFTLMQPFGGPASFGFDSSPKRLADLAQYFRNGETELEVLQIYASNGLIALVMIERQSAEVGGLPAQDWSLRVTEIYRKDSTDWQLVHRHADPLVRRISLQQAAILARGWVE</sequence>
<evidence type="ECO:0000313" key="1">
    <source>
        <dbReference type="EMBL" id="UPT90156.1"/>
    </source>
</evidence>